<proteinExistence type="predicted"/>
<evidence type="ECO:0000313" key="3">
    <source>
        <dbReference type="Proteomes" id="UP000053599"/>
    </source>
</evidence>
<dbReference type="EMBL" id="KN846954">
    <property type="protein sequence ID" value="KIV77418.1"/>
    <property type="molecule type" value="Genomic_DNA"/>
</dbReference>
<evidence type="ECO:0000256" key="1">
    <source>
        <dbReference type="SAM" id="MobiDB-lite"/>
    </source>
</evidence>
<dbReference type="AlphaFoldDB" id="A0A0D1YR41"/>
<gene>
    <name evidence="2" type="ORF">PV11_09215</name>
</gene>
<feature type="region of interest" description="Disordered" evidence="1">
    <location>
        <begin position="71"/>
        <end position="94"/>
    </location>
</feature>
<dbReference type="OrthoDB" id="10516548at2759"/>
<feature type="compositionally biased region" description="Polar residues" evidence="1">
    <location>
        <begin position="1"/>
        <end position="14"/>
    </location>
</feature>
<protein>
    <submittedName>
        <fullName evidence="2">Uncharacterized protein</fullName>
    </submittedName>
</protein>
<dbReference type="Proteomes" id="UP000053599">
    <property type="component" value="Unassembled WGS sequence"/>
</dbReference>
<dbReference type="HOGENOM" id="CLU_1503449_0_0_1"/>
<sequence>MPQKQSAPTLDVTNSTRSTRSRSRPEKKSTMRTSEPMSTPEETNPSLLDGDTLVEDSAIEGYGDTWEAMERILDQQSRNPDTENSDIDALANDSQDSTMDDIARYWSADPKDAAAGMYLDPTEFVNLFASYNVVRNKTVMGGKKPSLEQFQGFVECGNTRDKPSRLILRCPDCTFTAVD</sequence>
<organism evidence="2 3">
    <name type="scientific">Exophiala sideris</name>
    <dbReference type="NCBI Taxonomy" id="1016849"/>
    <lineage>
        <taxon>Eukaryota</taxon>
        <taxon>Fungi</taxon>
        <taxon>Dikarya</taxon>
        <taxon>Ascomycota</taxon>
        <taxon>Pezizomycotina</taxon>
        <taxon>Eurotiomycetes</taxon>
        <taxon>Chaetothyriomycetidae</taxon>
        <taxon>Chaetothyriales</taxon>
        <taxon>Herpotrichiellaceae</taxon>
        <taxon>Exophiala</taxon>
    </lineage>
</organism>
<feature type="region of interest" description="Disordered" evidence="1">
    <location>
        <begin position="1"/>
        <end position="56"/>
    </location>
</feature>
<name>A0A0D1YR41_9EURO</name>
<evidence type="ECO:0000313" key="2">
    <source>
        <dbReference type="EMBL" id="KIV77418.1"/>
    </source>
</evidence>
<feature type="compositionally biased region" description="Polar residues" evidence="1">
    <location>
        <begin position="31"/>
        <end position="46"/>
    </location>
</feature>
<accession>A0A0D1YR41</accession>
<reference evidence="2 3" key="1">
    <citation type="submission" date="2015-01" db="EMBL/GenBank/DDBJ databases">
        <title>The Genome Sequence of Exophiala sideris CBS121828.</title>
        <authorList>
            <consortium name="The Broad Institute Genomics Platform"/>
            <person name="Cuomo C."/>
            <person name="de Hoog S."/>
            <person name="Gorbushina A."/>
            <person name="Stielow B."/>
            <person name="Teixiera M."/>
            <person name="Abouelleil A."/>
            <person name="Chapman S.B."/>
            <person name="Priest M."/>
            <person name="Young S.K."/>
            <person name="Wortman J."/>
            <person name="Nusbaum C."/>
            <person name="Birren B."/>
        </authorList>
    </citation>
    <scope>NUCLEOTIDE SEQUENCE [LARGE SCALE GENOMIC DNA]</scope>
    <source>
        <strain evidence="2 3">CBS 121828</strain>
    </source>
</reference>